<dbReference type="InterPro" id="IPR022893">
    <property type="entry name" value="Shikimate_DH_fam"/>
</dbReference>
<dbReference type="InterPro" id="IPR041121">
    <property type="entry name" value="SDH_C"/>
</dbReference>
<dbReference type="GO" id="GO:0005829">
    <property type="term" value="C:cytosol"/>
    <property type="evidence" value="ECO:0007669"/>
    <property type="project" value="TreeGrafter"/>
</dbReference>
<protein>
    <recommendedName>
        <fullName evidence="2">shikimate dehydrogenase (NADP(+))</fullName>
        <ecNumber evidence="2">1.1.1.25</ecNumber>
    </recommendedName>
</protein>
<evidence type="ECO:0000259" key="5">
    <source>
        <dbReference type="Pfam" id="PF01488"/>
    </source>
</evidence>
<comment type="catalytic activity">
    <reaction evidence="4">
        <text>shikimate + NADP(+) = 3-dehydroshikimate + NADPH + H(+)</text>
        <dbReference type="Rhea" id="RHEA:17737"/>
        <dbReference type="ChEBI" id="CHEBI:15378"/>
        <dbReference type="ChEBI" id="CHEBI:16630"/>
        <dbReference type="ChEBI" id="CHEBI:36208"/>
        <dbReference type="ChEBI" id="CHEBI:57783"/>
        <dbReference type="ChEBI" id="CHEBI:58349"/>
        <dbReference type="EC" id="1.1.1.25"/>
    </reaction>
</comment>
<evidence type="ECO:0000256" key="1">
    <source>
        <dbReference type="ARBA" id="ARBA00004871"/>
    </source>
</evidence>
<dbReference type="InterPro" id="IPR036291">
    <property type="entry name" value="NAD(P)-bd_dom_sf"/>
</dbReference>
<evidence type="ECO:0000313" key="9">
    <source>
        <dbReference type="Proteomes" id="UP000641514"/>
    </source>
</evidence>
<dbReference type="InterPro" id="IPR046346">
    <property type="entry name" value="Aminoacid_DH-like_N_sf"/>
</dbReference>
<dbReference type="InterPro" id="IPR013708">
    <property type="entry name" value="Shikimate_DH-bd_N"/>
</dbReference>
<dbReference type="GO" id="GO:0004764">
    <property type="term" value="F:shikimate 3-dehydrogenase (NADP+) activity"/>
    <property type="evidence" value="ECO:0007669"/>
    <property type="project" value="UniProtKB-EC"/>
</dbReference>
<dbReference type="GO" id="GO:0019632">
    <property type="term" value="P:shikimate metabolic process"/>
    <property type="evidence" value="ECO:0007669"/>
    <property type="project" value="TreeGrafter"/>
</dbReference>
<reference evidence="8" key="2">
    <citation type="submission" date="2020-09" db="EMBL/GenBank/DDBJ databases">
        <authorList>
            <person name="Sun Q."/>
            <person name="Zhou Y."/>
        </authorList>
    </citation>
    <scope>NUCLEOTIDE SEQUENCE</scope>
    <source>
        <strain evidence="8">CGMCC 1.15478</strain>
    </source>
</reference>
<evidence type="ECO:0000259" key="6">
    <source>
        <dbReference type="Pfam" id="PF08501"/>
    </source>
</evidence>
<evidence type="ECO:0000256" key="2">
    <source>
        <dbReference type="ARBA" id="ARBA00012962"/>
    </source>
</evidence>
<dbReference type="RefSeq" id="WP_229675756.1">
    <property type="nucleotide sequence ID" value="NZ_BMJH01000001.1"/>
</dbReference>
<dbReference type="NCBIfam" id="NF001311">
    <property type="entry name" value="PRK00258.1-3"/>
    <property type="match status" value="1"/>
</dbReference>
<gene>
    <name evidence="8" type="ORF">GCM10011410_09680</name>
</gene>
<dbReference type="NCBIfam" id="TIGR01809">
    <property type="entry name" value="Shik-DH-AROM"/>
    <property type="match status" value="1"/>
</dbReference>
<accession>A0A916U4E7</accession>
<dbReference type="Pfam" id="PF01488">
    <property type="entry name" value="Shikimate_DH"/>
    <property type="match status" value="1"/>
</dbReference>
<sequence>MVADKPVDADKPLDADSVRRRAAVLGSPIEHSKSPILHNAAFAALGLTDWSYDRIECPAGSLAALVSGLGPEWVGLSVTMPGKVEALEFATERTPRAVAVGSANTLVRTPTGWLADCTDIDGVIGALHELGADDLTGGRCVVVGAGGTARPALVALASLGVTEVALVARDRDRAADTIECGHNAGLDVSFTAFSSMADVAARADVLVSTIPAAAMAPFSEAAAAAPRVLDVIYNPWPTPLATAVQERGGSVVGGLSMLLNQAYGQVELFTGKPAPKAAMMAALAAAD</sequence>
<dbReference type="Gene3D" id="3.40.50.10860">
    <property type="entry name" value="Leucine Dehydrogenase, chain A, domain 1"/>
    <property type="match status" value="1"/>
</dbReference>
<dbReference type="Gene3D" id="3.40.50.720">
    <property type="entry name" value="NAD(P)-binding Rossmann-like Domain"/>
    <property type="match status" value="1"/>
</dbReference>
<evidence type="ECO:0000259" key="7">
    <source>
        <dbReference type="Pfam" id="PF18317"/>
    </source>
</evidence>
<evidence type="ECO:0000256" key="4">
    <source>
        <dbReference type="ARBA" id="ARBA00049442"/>
    </source>
</evidence>
<dbReference type="Proteomes" id="UP000641514">
    <property type="component" value="Unassembled WGS sequence"/>
</dbReference>
<proteinExistence type="predicted"/>
<comment type="caution">
    <text evidence="8">The sequence shown here is derived from an EMBL/GenBank/DDBJ whole genome shotgun (WGS) entry which is preliminary data.</text>
</comment>
<feature type="domain" description="Quinate/shikimate 5-dehydrogenase/glutamyl-tRNA reductase" evidence="5">
    <location>
        <begin position="133"/>
        <end position="212"/>
    </location>
</feature>
<reference evidence="8" key="1">
    <citation type="journal article" date="2014" name="Int. J. Syst. Evol. Microbiol.">
        <title>Complete genome sequence of Corynebacterium casei LMG S-19264T (=DSM 44701T), isolated from a smear-ripened cheese.</title>
        <authorList>
            <consortium name="US DOE Joint Genome Institute (JGI-PGF)"/>
            <person name="Walter F."/>
            <person name="Albersmeier A."/>
            <person name="Kalinowski J."/>
            <person name="Ruckert C."/>
        </authorList>
    </citation>
    <scope>NUCLEOTIDE SEQUENCE</scope>
    <source>
        <strain evidence="8">CGMCC 1.15478</strain>
    </source>
</reference>
<dbReference type="GO" id="GO:0009423">
    <property type="term" value="P:chorismate biosynthetic process"/>
    <property type="evidence" value="ECO:0007669"/>
    <property type="project" value="TreeGrafter"/>
</dbReference>
<keyword evidence="3" id="KW-0057">Aromatic amino acid biosynthesis</keyword>
<feature type="domain" description="SDH C-terminal" evidence="7">
    <location>
        <begin position="254"/>
        <end position="283"/>
    </location>
</feature>
<keyword evidence="9" id="KW-1185">Reference proteome</keyword>
<dbReference type="InterPro" id="IPR010110">
    <property type="entry name" value="Shikimate_DH_AroM-type"/>
</dbReference>
<dbReference type="CDD" id="cd01065">
    <property type="entry name" value="NAD_bind_Shikimate_DH"/>
    <property type="match status" value="1"/>
</dbReference>
<keyword evidence="3" id="KW-0028">Amino-acid biosynthesis</keyword>
<dbReference type="Pfam" id="PF18317">
    <property type="entry name" value="SDH_C"/>
    <property type="match status" value="1"/>
</dbReference>
<dbReference type="InterPro" id="IPR006151">
    <property type="entry name" value="Shikm_DH/Glu-tRNA_Rdtase"/>
</dbReference>
<dbReference type="SUPFAM" id="SSF53223">
    <property type="entry name" value="Aminoacid dehydrogenase-like, N-terminal domain"/>
    <property type="match status" value="1"/>
</dbReference>
<name>A0A916U4E7_9ACTN</name>
<comment type="pathway">
    <text evidence="1">Metabolic intermediate biosynthesis; chorismate biosynthesis; chorismate from D-erythrose 4-phosphate and phosphoenolpyruvate: step 4/7.</text>
</comment>
<dbReference type="Pfam" id="PF08501">
    <property type="entry name" value="Shikimate_dh_N"/>
    <property type="match status" value="1"/>
</dbReference>
<dbReference type="EMBL" id="BMJH01000001">
    <property type="protein sequence ID" value="GGC59318.1"/>
    <property type="molecule type" value="Genomic_DNA"/>
</dbReference>
<evidence type="ECO:0000313" key="8">
    <source>
        <dbReference type="EMBL" id="GGC59318.1"/>
    </source>
</evidence>
<evidence type="ECO:0000256" key="3">
    <source>
        <dbReference type="ARBA" id="ARBA00023141"/>
    </source>
</evidence>
<dbReference type="PANTHER" id="PTHR21089:SF1">
    <property type="entry name" value="BIFUNCTIONAL 3-DEHYDROQUINATE DEHYDRATASE_SHIKIMATE DEHYDROGENASE, CHLOROPLASTIC"/>
    <property type="match status" value="1"/>
</dbReference>
<organism evidence="8 9">
    <name type="scientific">Hoyosella rhizosphaerae</name>
    <dbReference type="NCBI Taxonomy" id="1755582"/>
    <lineage>
        <taxon>Bacteria</taxon>
        <taxon>Bacillati</taxon>
        <taxon>Actinomycetota</taxon>
        <taxon>Actinomycetes</taxon>
        <taxon>Mycobacteriales</taxon>
        <taxon>Hoyosellaceae</taxon>
        <taxon>Hoyosella</taxon>
    </lineage>
</organism>
<dbReference type="SUPFAM" id="SSF51735">
    <property type="entry name" value="NAD(P)-binding Rossmann-fold domains"/>
    <property type="match status" value="1"/>
</dbReference>
<dbReference type="AlphaFoldDB" id="A0A916U4E7"/>
<dbReference type="GO" id="GO:0050661">
    <property type="term" value="F:NADP binding"/>
    <property type="evidence" value="ECO:0007669"/>
    <property type="project" value="TreeGrafter"/>
</dbReference>
<dbReference type="GO" id="GO:0009073">
    <property type="term" value="P:aromatic amino acid family biosynthetic process"/>
    <property type="evidence" value="ECO:0007669"/>
    <property type="project" value="UniProtKB-KW"/>
</dbReference>
<feature type="domain" description="Shikimate dehydrogenase substrate binding N-terminal" evidence="6">
    <location>
        <begin position="24"/>
        <end position="106"/>
    </location>
</feature>
<dbReference type="EC" id="1.1.1.25" evidence="2"/>
<dbReference type="PANTHER" id="PTHR21089">
    <property type="entry name" value="SHIKIMATE DEHYDROGENASE"/>
    <property type="match status" value="1"/>
</dbReference>